<dbReference type="AlphaFoldDB" id="A0A2N5TTG0"/>
<evidence type="ECO:0000256" key="1">
    <source>
        <dbReference type="SAM" id="MobiDB-lite"/>
    </source>
</evidence>
<proteinExistence type="predicted"/>
<organism evidence="2 3">
    <name type="scientific">Puccinia coronata f. sp. avenae</name>
    <dbReference type="NCBI Taxonomy" id="200324"/>
    <lineage>
        <taxon>Eukaryota</taxon>
        <taxon>Fungi</taxon>
        <taxon>Dikarya</taxon>
        <taxon>Basidiomycota</taxon>
        <taxon>Pucciniomycotina</taxon>
        <taxon>Pucciniomycetes</taxon>
        <taxon>Pucciniales</taxon>
        <taxon>Pucciniaceae</taxon>
        <taxon>Puccinia</taxon>
    </lineage>
</organism>
<reference evidence="2 3" key="1">
    <citation type="submission" date="2017-11" db="EMBL/GenBank/DDBJ databases">
        <title>De novo assembly and phasing of dikaryotic genomes from two isolates of Puccinia coronata f. sp. avenae, the causal agent of oat crown rust.</title>
        <authorList>
            <person name="Miller M.E."/>
            <person name="Zhang Y."/>
            <person name="Omidvar V."/>
            <person name="Sperschneider J."/>
            <person name="Schwessinger B."/>
            <person name="Raley C."/>
            <person name="Palmer J.M."/>
            <person name="Garnica D."/>
            <person name="Upadhyaya N."/>
            <person name="Rathjen J."/>
            <person name="Taylor J.M."/>
            <person name="Park R.F."/>
            <person name="Dodds P.N."/>
            <person name="Hirsch C.D."/>
            <person name="Kianian S.F."/>
            <person name="Figueroa M."/>
        </authorList>
    </citation>
    <scope>NUCLEOTIDE SEQUENCE [LARGE SCALE GENOMIC DNA]</scope>
    <source>
        <strain evidence="2">12SD80</strain>
    </source>
</reference>
<feature type="region of interest" description="Disordered" evidence="1">
    <location>
        <begin position="239"/>
        <end position="261"/>
    </location>
</feature>
<sequence length="280" mass="31249">MLHTPKQPNPTSGNSASSGVVVPPEVWEQMQLLLSTFGPSHPINPSPSPIIRQLAPSLATSLALNEDNATFSPPVEKLQPLVQDDVLTENHHVSDWTPDLDPVNKTITVNGVISDIKQYNFASGQPLDPPPSAQFNSMDTLLKFCQKWAKEHGYAVAKAHSNGNKNVYIRCNQSGEYCGFSLNLLERKTATSKIMCAFKIKGSVPTSKKIINKVWTLEIQHGKNTTTIHLLVPRHTRLKKNSYPNSLKKSKSSHSPTSSRHKYCYSFKPLITRRMQQTRR</sequence>
<evidence type="ECO:0000313" key="3">
    <source>
        <dbReference type="Proteomes" id="UP000235392"/>
    </source>
</evidence>
<gene>
    <name evidence="2" type="ORF">PCASD_20789</name>
</gene>
<evidence type="ECO:0000313" key="2">
    <source>
        <dbReference type="EMBL" id="PLW28772.1"/>
    </source>
</evidence>
<feature type="compositionally biased region" description="Polar residues" evidence="1">
    <location>
        <begin position="9"/>
        <end position="18"/>
    </location>
</feature>
<comment type="caution">
    <text evidence="2">The sequence shown here is derived from an EMBL/GenBank/DDBJ whole genome shotgun (WGS) entry which is preliminary data.</text>
</comment>
<dbReference type="EMBL" id="PGCI01000353">
    <property type="protein sequence ID" value="PLW28772.1"/>
    <property type="molecule type" value="Genomic_DNA"/>
</dbReference>
<dbReference type="Proteomes" id="UP000235392">
    <property type="component" value="Unassembled WGS sequence"/>
</dbReference>
<accession>A0A2N5TTG0</accession>
<name>A0A2N5TTG0_9BASI</name>
<feature type="region of interest" description="Disordered" evidence="1">
    <location>
        <begin position="1"/>
        <end position="20"/>
    </location>
</feature>
<protein>
    <submittedName>
        <fullName evidence="2">Uncharacterized protein</fullName>
    </submittedName>
</protein>